<gene>
    <name evidence="2" type="ORF">HDK90DRAFT_259480</name>
</gene>
<sequence length="172" mass="19030">MRRHRGSGCSKFSAASRCRVARQAVLLFAAHAGTQLLRRTLHETPSRLRFSPPPPLQHLLLSPAHVPSHPVSPLTSISARLRFATGKVAFAPPSPSPIRPSFLRRWRSSRPPAHALSVVFPSYKTAIQLPINIIPIHHLQMRSQSLSAGRAPANPPTRPLARRAHSVPDYQR</sequence>
<dbReference type="Proteomes" id="UP001492380">
    <property type="component" value="Unassembled WGS sequence"/>
</dbReference>
<evidence type="ECO:0000313" key="2">
    <source>
        <dbReference type="EMBL" id="KAK8235919.1"/>
    </source>
</evidence>
<reference evidence="2 3" key="1">
    <citation type="submission" date="2024-04" db="EMBL/GenBank/DDBJ databases">
        <title>Phyllosticta paracitricarpa is synonymous to the EU quarantine fungus P. citricarpa based on phylogenomic analyses.</title>
        <authorList>
            <consortium name="Lawrence Berkeley National Laboratory"/>
            <person name="Van Ingen-Buijs V.A."/>
            <person name="Van Westerhoven A.C."/>
            <person name="Haridas S."/>
            <person name="Skiadas P."/>
            <person name="Martin F."/>
            <person name="Groenewald J.Z."/>
            <person name="Crous P.W."/>
            <person name="Seidl M.F."/>
        </authorList>
    </citation>
    <scope>NUCLEOTIDE SEQUENCE [LARGE SCALE GENOMIC DNA]</scope>
    <source>
        <strain evidence="2 3">CBS 123374</strain>
    </source>
</reference>
<proteinExistence type="predicted"/>
<comment type="caution">
    <text evidence="2">The sequence shown here is derived from an EMBL/GenBank/DDBJ whole genome shotgun (WGS) entry which is preliminary data.</text>
</comment>
<evidence type="ECO:0000313" key="3">
    <source>
        <dbReference type="Proteomes" id="UP001492380"/>
    </source>
</evidence>
<name>A0ABR1YRZ9_9PEZI</name>
<accession>A0ABR1YRZ9</accession>
<dbReference type="EMBL" id="JBBWRZ010000005">
    <property type="protein sequence ID" value="KAK8235919.1"/>
    <property type="molecule type" value="Genomic_DNA"/>
</dbReference>
<evidence type="ECO:0000256" key="1">
    <source>
        <dbReference type="SAM" id="MobiDB-lite"/>
    </source>
</evidence>
<feature type="region of interest" description="Disordered" evidence="1">
    <location>
        <begin position="145"/>
        <end position="172"/>
    </location>
</feature>
<keyword evidence="3" id="KW-1185">Reference proteome</keyword>
<organism evidence="2 3">
    <name type="scientific">Phyllosticta capitalensis</name>
    <dbReference type="NCBI Taxonomy" id="121624"/>
    <lineage>
        <taxon>Eukaryota</taxon>
        <taxon>Fungi</taxon>
        <taxon>Dikarya</taxon>
        <taxon>Ascomycota</taxon>
        <taxon>Pezizomycotina</taxon>
        <taxon>Dothideomycetes</taxon>
        <taxon>Dothideomycetes incertae sedis</taxon>
        <taxon>Botryosphaeriales</taxon>
        <taxon>Phyllostictaceae</taxon>
        <taxon>Phyllosticta</taxon>
    </lineage>
</organism>
<protein>
    <submittedName>
        <fullName evidence="2">Uncharacterized protein</fullName>
    </submittedName>
</protein>